<dbReference type="Pfam" id="PF00916">
    <property type="entry name" value="Sulfate_transp"/>
    <property type="match status" value="1"/>
</dbReference>
<evidence type="ECO:0000256" key="3">
    <source>
        <dbReference type="ARBA" id="ARBA00022989"/>
    </source>
</evidence>
<evidence type="ECO:0000256" key="2">
    <source>
        <dbReference type="ARBA" id="ARBA00022692"/>
    </source>
</evidence>
<evidence type="ECO:0000256" key="1">
    <source>
        <dbReference type="ARBA" id="ARBA00004141"/>
    </source>
</evidence>
<name>A0A367YDL3_9ASCO</name>
<feature type="transmembrane region" description="Helical" evidence="5">
    <location>
        <begin position="50"/>
        <end position="72"/>
    </location>
</feature>
<keyword evidence="8" id="KW-1185">Reference proteome</keyword>
<keyword evidence="3 5" id="KW-1133">Transmembrane helix</keyword>
<feature type="domain" description="STAS" evidence="6">
    <location>
        <begin position="230"/>
        <end position="398"/>
    </location>
</feature>
<dbReference type="InterPro" id="IPR001902">
    <property type="entry name" value="SLC26A/SulP_fam"/>
</dbReference>
<feature type="transmembrane region" description="Helical" evidence="5">
    <location>
        <begin position="150"/>
        <end position="177"/>
    </location>
</feature>
<dbReference type="EMBL" id="QLNQ01000023">
    <property type="protein sequence ID" value="RCK63963.1"/>
    <property type="molecule type" value="Genomic_DNA"/>
</dbReference>
<keyword evidence="2 5" id="KW-0812">Transmembrane</keyword>
<evidence type="ECO:0000259" key="6">
    <source>
        <dbReference type="PROSITE" id="PS50801"/>
    </source>
</evidence>
<feature type="transmembrane region" description="Helical" evidence="5">
    <location>
        <begin position="110"/>
        <end position="130"/>
    </location>
</feature>
<evidence type="ECO:0000313" key="8">
    <source>
        <dbReference type="Proteomes" id="UP000253472"/>
    </source>
</evidence>
<dbReference type="PANTHER" id="PTHR11814">
    <property type="entry name" value="SULFATE TRANSPORTER"/>
    <property type="match status" value="1"/>
</dbReference>
<dbReference type="GO" id="GO:0016020">
    <property type="term" value="C:membrane"/>
    <property type="evidence" value="ECO:0007669"/>
    <property type="project" value="UniProtKB-SubCell"/>
</dbReference>
<dbReference type="SUPFAM" id="SSF52091">
    <property type="entry name" value="SpoIIaa-like"/>
    <property type="match status" value="1"/>
</dbReference>
<dbReference type="InterPro" id="IPR002645">
    <property type="entry name" value="STAS_dom"/>
</dbReference>
<keyword evidence="4 5" id="KW-0472">Membrane</keyword>
<dbReference type="InterPro" id="IPR036513">
    <property type="entry name" value="STAS_dom_sf"/>
</dbReference>
<dbReference type="Pfam" id="PF01740">
    <property type="entry name" value="STAS"/>
    <property type="match status" value="1"/>
</dbReference>
<dbReference type="CDD" id="cd07042">
    <property type="entry name" value="STAS_SulP_like_sulfate_transporter"/>
    <property type="match status" value="1"/>
</dbReference>
<comment type="subcellular location">
    <subcellularLocation>
        <location evidence="1">Membrane</location>
        <topology evidence="1">Multi-pass membrane protein</topology>
    </subcellularLocation>
</comment>
<dbReference type="Gene3D" id="3.30.750.24">
    <property type="entry name" value="STAS domain"/>
    <property type="match status" value="1"/>
</dbReference>
<accession>A0A367YDL3</accession>
<sequence length="398" mass="44217">MLVVAGSTILCQHYRWDLHGIGVIGKVKNKEDFRFYNPVSFSQLHLIKRLAPPACCLGSINIIGSIFGALPAFGGYGRSKVNAISAKTTMLGAIMGICTLLTVKFLLDYLYFVPQCMLSVVAAVIGILLIEEAPYELYFHWRTRGFDELITFGVTVMTTLFFSMEGGIAVGLVYLLVRVIKNSTFSRIQILGRYPNTNTFVDADIPTYQSLEKIGSHINLFDDAQLMLLNTSVLEEVEGCLIIKIPEPLTFTNCSDLTARLKRVELYGSTKAHPALKRSRDSSMTNYVIFDLKGMSSIDSTAVKILKDLIQSYSARGIKTLLVRLKQDPKLRKRFEDAGIVAQLVSDLTDLKYFEMQTLAEQQSGPAVTPEMEAILGCYSLIEGSSLPYFNHISDALK</sequence>
<protein>
    <recommendedName>
        <fullName evidence="6">STAS domain-containing protein</fullName>
    </recommendedName>
</protein>
<dbReference type="InterPro" id="IPR011547">
    <property type="entry name" value="SLC26A/SulP_dom"/>
</dbReference>
<evidence type="ECO:0000313" key="7">
    <source>
        <dbReference type="EMBL" id="RCK63963.1"/>
    </source>
</evidence>
<dbReference type="OrthoDB" id="427213at2759"/>
<evidence type="ECO:0000256" key="4">
    <source>
        <dbReference type="ARBA" id="ARBA00023136"/>
    </source>
</evidence>
<dbReference type="AlphaFoldDB" id="A0A367YDL3"/>
<dbReference type="GO" id="GO:0055085">
    <property type="term" value="P:transmembrane transport"/>
    <property type="evidence" value="ECO:0007669"/>
    <property type="project" value="InterPro"/>
</dbReference>
<feature type="transmembrane region" description="Helical" evidence="5">
    <location>
        <begin position="84"/>
        <end position="103"/>
    </location>
</feature>
<comment type="caution">
    <text evidence="7">The sequence shown here is derived from an EMBL/GenBank/DDBJ whole genome shotgun (WGS) entry which is preliminary data.</text>
</comment>
<evidence type="ECO:0000256" key="5">
    <source>
        <dbReference type="SAM" id="Phobius"/>
    </source>
</evidence>
<proteinExistence type="predicted"/>
<dbReference type="STRING" id="5486.A0A367YDL3"/>
<organism evidence="7 8">
    <name type="scientific">Candida viswanathii</name>
    <dbReference type="NCBI Taxonomy" id="5486"/>
    <lineage>
        <taxon>Eukaryota</taxon>
        <taxon>Fungi</taxon>
        <taxon>Dikarya</taxon>
        <taxon>Ascomycota</taxon>
        <taxon>Saccharomycotina</taxon>
        <taxon>Pichiomycetes</taxon>
        <taxon>Debaryomycetaceae</taxon>
        <taxon>Candida/Lodderomyces clade</taxon>
        <taxon>Candida</taxon>
    </lineage>
</organism>
<reference evidence="7 8" key="1">
    <citation type="submission" date="2018-06" db="EMBL/GenBank/DDBJ databases">
        <title>Whole genome sequencing of Candida tropicalis (genome annotated by CSBL at Korea University).</title>
        <authorList>
            <person name="Ahn J."/>
        </authorList>
    </citation>
    <scope>NUCLEOTIDE SEQUENCE [LARGE SCALE GENOMIC DNA]</scope>
    <source>
        <strain evidence="7 8">ATCC 20962</strain>
    </source>
</reference>
<gene>
    <name evidence="7" type="ORF">Cantr_10853</name>
</gene>
<dbReference type="PROSITE" id="PS50801">
    <property type="entry name" value="STAS"/>
    <property type="match status" value="1"/>
</dbReference>
<dbReference type="Proteomes" id="UP000253472">
    <property type="component" value="Unassembled WGS sequence"/>
</dbReference>